<evidence type="ECO:0000313" key="1">
    <source>
        <dbReference type="EMBL" id="SMC08409.1"/>
    </source>
</evidence>
<name>A0A1W1WQC0_9BACT</name>
<dbReference type="AlphaFoldDB" id="A0A1W1WQC0"/>
<organism evidence="1 2">
    <name type="scientific">Nitratiruptor tergarcus DSM 16512</name>
    <dbReference type="NCBI Taxonomy" id="1069081"/>
    <lineage>
        <taxon>Bacteria</taxon>
        <taxon>Pseudomonadati</taxon>
        <taxon>Campylobacterota</taxon>
        <taxon>Epsilonproteobacteria</taxon>
        <taxon>Nautiliales</taxon>
        <taxon>Nitratiruptoraceae</taxon>
        <taxon>Nitratiruptor</taxon>
    </lineage>
</organism>
<dbReference type="STRING" id="1069081.SAMN05660197_0161"/>
<dbReference type="Proteomes" id="UP000192602">
    <property type="component" value="Unassembled WGS sequence"/>
</dbReference>
<reference evidence="2" key="1">
    <citation type="submission" date="2017-04" db="EMBL/GenBank/DDBJ databases">
        <authorList>
            <person name="Varghese N."/>
            <person name="Submissions S."/>
        </authorList>
    </citation>
    <scope>NUCLEOTIDE SEQUENCE [LARGE SCALE GENOMIC DNA]</scope>
    <source>
        <strain evidence="2">DSM 16512</strain>
    </source>
</reference>
<sequence length="158" mass="18642">MDKNLIQDIYCYASHSFTSDKYNAIAINALTQYKEKYFLIFFLTKKAFLENDPAEISWVAWDEYDIEIIMIASKLCSIEWSYDAIRETVAKVLDKYFGGYLNSQEYAKDIAKIIINDFEKYKNNFSFHKEFEKLLSDYHNGKFPDNSDKCIPVRIDVD</sequence>
<gene>
    <name evidence="1" type="ORF">SAMN05660197_0161</name>
</gene>
<proteinExistence type="predicted"/>
<keyword evidence="2" id="KW-1185">Reference proteome</keyword>
<protein>
    <submittedName>
        <fullName evidence="1">Uncharacterized protein</fullName>
    </submittedName>
</protein>
<accession>A0A1W1WQC0</accession>
<dbReference type="EMBL" id="FWWZ01000001">
    <property type="protein sequence ID" value="SMC08409.1"/>
    <property type="molecule type" value="Genomic_DNA"/>
</dbReference>
<evidence type="ECO:0000313" key="2">
    <source>
        <dbReference type="Proteomes" id="UP000192602"/>
    </source>
</evidence>
<dbReference type="RefSeq" id="WP_084274699.1">
    <property type="nucleotide sequence ID" value="NZ_AP026671.1"/>
</dbReference>